<dbReference type="InterPro" id="IPR002553">
    <property type="entry name" value="Clathrin/coatomer_adapt-like_N"/>
</dbReference>
<reference evidence="9 10" key="1">
    <citation type="journal article" date="2018" name="Mol. Biol. Evol.">
        <title>Analysis of the draft genome of the red seaweed Gracilariopsis chorda provides insights into genome size evolution in Rhodophyta.</title>
        <authorList>
            <person name="Lee J."/>
            <person name="Yang E.C."/>
            <person name="Graf L."/>
            <person name="Yang J.H."/>
            <person name="Qiu H."/>
            <person name="Zel Zion U."/>
            <person name="Chan C.X."/>
            <person name="Stephens T.G."/>
            <person name="Weber A.P.M."/>
            <person name="Boo G.H."/>
            <person name="Boo S.M."/>
            <person name="Kim K.M."/>
            <person name="Shin Y."/>
            <person name="Jung M."/>
            <person name="Lee S.J."/>
            <person name="Yim H.S."/>
            <person name="Lee J.H."/>
            <person name="Bhattacharya D."/>
            <person name="Yoon H.S."/>
        </authorList>
    </citation>
    <scope>NUCLEOTIDE SEQUENCE [LARGE SCALE GENOMIC DNA]</scope>
    <source>
        <strain evidence="9 10">SKKU-2015</strain>
        <tissue evidence="9">Whole body</tissue>
    </source>
</reference>
<accession>A0A2V3J369</accession>
<name>A0A2V3J369_9FLOR</name>
<dbReference type="GO" id="GO:0030123">
    <property type="term" value="C:AP-3 adaptor complex"/>
    <property type="evidence" value="ECO:0007669"/>
    <property type="project" value="UniProtKB-UniRule"/>
</dbReference>
<keyword evidence="3 6" id="KW-0813">Transport</keyword>
<evidence type="ECO:0000256" key="3">
    <source>
        <dbReference type="ARBA" id="ARBA00022448"/>
    </source>
</evidence>
<dbReference type="InterPro" id="IPR026740">
    <property type="entry name" value="AP3_beta"/>
</dbReference>
<comment type="similarity">
    <text evidence="2 6">Belongs to the adaptor complexes large subunit family.</text>
</comment>
<feature type="region of interest" description="Disordered" evidence="7">
    <location>
        <begin position="651"/>
        <end position="670"/>
    </location>
</feature>
<evidence type="ECO:0000256" key="6">
    <source>
        <dbReference type="PIRNR" id="PIRNR037096"/>
    </source>
</evidence>
<evidence type="ECO:0000313" key="10">
    <source>
        <dbReference type="Proteomes" id="UP000247409"/>
    </source>
</evidence>
<dbReference type="PANTHER" id="PTHR11134">
    <property type="entry name" value="ADAPTOR COMPLEX SUBUNIT BETA FAMILY MEMBER"/>
    <property type="match status" value="1"/>
</dbReference>
<dbReference type="InterPro" id="IPR016024">
    <property type="entry name" value="ARM-type_fold"/>
</dbReference>
<feature type="region of interest" description="Disordered" evidence="7">
    <location>
        <begin position="852"/>
        <end position="872"/>
    </location>
</feature>
<organism evidence="9 10">
    <name type="scientific">Gracilariopsis chorda</name>
    <dbReference type="NCBI Taxonomy" id="448386"/>
    <lineage>
        <taxon>Eukaryota</taxon>
        <taxon>Rhodophyta</taxon>
        <taxon>Florideophyceae</taxon>
        <taxon>Rhodymeniophycidae</taxon>
        <taxon>Gracilariales</taxon>
        <taxon>Gracilariaceae</taxon>
        <taxon>Gracilariopsis</taxon>
    </lineage>
</organism>
<evidence type="ECO:0000313" key="9">
    <source>
        <dbReference type="EMBL" id="PXF48835.1"/>
    </source>
</evidence>
<feature type="compositionally biased region" description="Polar residues" evidence="7">
    <location>
        <begin position="656"/>
        <end position="668"/>
    </location>
</feature>
<protein>
    <recommendedName>
        <fullName evidence="6">AP-3 complex subunit beta</fullName>
    </recommendedName>
</protein>
<proteinExistence type="inferred from homology"/>
<comment type="caution">
    <text evidence="9">The sequence shown here is derived from an EMBL/GenBank/DDBJ whole genome shotgun (WGS) entry which is preliminary data.</text>
</comment>
<dbReference type="AlphaFoldDB" id="A0A2V3J369"/>
<feature type="domain" description="Clathrin/coatomer adaptor adaptin-like N-terminal" evidence="8">
    <location>
        <begin position="32"/>
        <end position="582"/>
    </location>
</feature>
<dbReference type="Proteomes" id="UP000247409">
    <property type="component" value="Unassembled WGS sequence"/>
</dbReference>
<gene>
    <name evidence="9" type="ORF">BWQ96_01391</name>
</gene>
<sequence length="1129" mass="122899">MAAVTSAASAAVARFGASMSDAQYFESSMVRVEDIRRQLDSKSVKDKLDAMKRVIALISLGKDASTFFPDVVKNVIAPSLDVKKLVYVYLVHYAEEKQDLALLAINTFQKDLSDHNQHIRALSLRVLSSIRVKVILQVVILAIGRAAKDSSSYVRKAAAHAISKVCALDVTSKEMLLDPLKDLLSDLSPQVIGSAVAAYEEVCPYDWDLIHPHYRRYCKNLGSMDPWGHVAVVPLLLRYARTHFAKPNSKNGPRNSDLDLLLTSVTPLLYSMNAATVGTAIATFYHLGTSEEFCTFAIKPLMRLVALRSDASQAVALNIAAAVAAKYPSVLIPYVSEFYVSAAHSPTVRNLRIKVLMRICATAGKAGGIGSKPHARRALLAELREYLHRRENNLAASAARAIGCLATAHPESTPAIVRVLSSVVSSTSNSAVVTESIGVLRRLLQRHPSAQAKALPQLIAMLLADNKKKTKESMKEPAARASIIWLIAEFYEKVPTVAAEALRLLARGFADEAAEVKLQILNLAAKIVTSAEFIEETAHKGQTVVPIKKSRQLLVYVLACARYDRDYDVRDKARMLNYIFFSEKGKVLRRHVCLSLLAKKPISSAADDGDVANLVEEDLEPDMVIGSLAHVLRGRRLAGFRPLEPWASRDSDASLREQTSADSGNSASLRDYVGVSSTDYQGYVSPTITAISSETWRPSATSSSQMIGNNVSPMSGVGAQGTALSLPHNQLYQNTSTGRTVNMDPERFYDEESEDSSCDDDDDESYDSSCEGEEEVDGGDEETTNPVVRRSGKSGSQDAASSPRHMKKSALLIDTDEVEPDALERGKGKPLLHVSNEYDLDELLGELTFSTNTSENKSSQSPTLGGMGGSPSVMQQRTEFQRVMESWNACGLQVDAAYVRKVSTENTDVTPIVLQVSNIGKNVVTGIGFLSQCGNRFECSRTILRLQPEESAEVQAVARFRGKTSGVRFGLTVENKVVGSGEFKPSTGYVIRPHPNITPHGFAEAEKQLKGMLSSEASFQLAEPKGNDWIGLSKEIEKCLLNTCFISHIKTSIGSDSADSSEKFSSMFAGYMPGEGANTLENPVLLRVTVNSKSDHAYCTCKLWIGCEKVLLSANLLQLCKGSLSLKYG</sequence>
<dbReference type="InterPro" id="IPR011989">
    <property type="entry name" value="ARM-like"/>
</dbReference>
<dbReference type="EMBL" id="NBIV01000011">
    <property type="protein sequence ID" value="PXF48835.1"/>
    <property type="molecule type" value="Genomic_DNA"/>
</dbReference>
<dbReference type="OrthoDB" id="10254310at2759"/>
<dbReference type="GO" id="GO:0006886">
    <property type="term" value="P:intracellular protein transport"/>
    <property type="evidence" value="ECO:0007669"/>
    <property type="project" value="InterPro"/>
</dbReference>
<comment type="subcellular location">
    <subcellularLocation>
        <location evidence="1">Endomembrane system</location>
    </subcellularLocation>
</comment>
<feature type="compositionally biased region" description="Polar residues" evidence="7">
    <location>
        <begin position="852"/>
        <end position="863"/>
    </location>
</feature>
<dbReference type="InterPro" id="IPR026739">
    <property type="entry name" value="AP_beta"/>
</dbReference>
<feature type="region of interest" description="Disordered" evidence="7">
    <location>
        <begin position="732"/>
        <end position="828"/>
    </location>
</feature>
<evidence type="ECO:0000256" key="4">
    <source>
        <dbReference type="ARBA" id="ARBA00022927"/>
    </source>
</evidence>
<dbReference type="Gene3D" id="1.25.10.10">
    <property type="entry name" value="Leucine-rich Repeat Variant"/>
    <property type="match status" value="1"/>
</dbReference>
<dbReference type="SUPFAM" id="SSF48371">
    <property type="entry name" value="ARM repeat"/>
    <property type="match status" value="1"/>
</dbReference>
<evidence type="ECO:0000256" key="5">
    <source>
        <dbReference type="ARBA" id="ARBA00023136"/>
    </source>
</evidence>
<dbReference type="STRING" id="448386.A0A2V3J369"/>
<evidence type="ECO:0000259" key="8">
    <source>
        <dbReference type="Pfam" id="PF01602"/>
    </source>
</evidence>
<evidence type="ECO:0000256" key="2">
    <source>
        <dbReference type="ARBA" id="ARBA00006613"/>
    </source>
</evidence>
<keyword evidence="5 6" id="KW-0472">Membrane</keyword>
<dbReference type="PIRSF" id="PIRSF037096">
    <property type="entry name" value="AP3_complex_beta"/>
    <property type="match status" value="1"/>
</dbReference>
<evidence type="ECO:0000256" key="1">
    <source>
        <dbReference type="ARBA" id="ARBA00004308"/>
    </source>
</evidence>
<keyword evidence="4 6" id="KW-0653">Protein transport</keyword>
<dbReference type="Pfam" id="PF01602">
    <property type="entry name" value="Adaptin_N"/>
    <property type="match status" value="1"/>
</dbReference>
<dbReference type="GO" id="GO:0016192">
    <property type="term" value="P:vesicle-mediated transport"/>
    <property type="evidence" value="ECO:0007669"/>
    <property type="project" value="InterPro"/>
</dbReference>
<keyword evidence="10" id="KW-1185">Reference proteome</keyword>
<feature type="compositionally biased region" description="Acidic residues" evidence="7">
    <location>
        <begin position="751"/>
        <end position="783"/>
    </location>
</feature>
<evidence type="ECO:0000256" key="7">
    <source>
        <dbReference type="SAM" id="MobiDB-lite"/>
    </source>
</evidence>
<dbReference type="GO" id="GO:0012505">
    <property type="term" value="C:endomembrane system"/>
    <property type="evidence" value="ECO:0007669"/>
    <property type="project" value="UniProtKB-SubCell"/>
</dbReference>